<dbReference type="SMART" id="SM00217">
    <property type="entry name" value="WAP"/>
    <property type="match status" value="1"/>
</dbReference>
<feature type="chain" id="PRO_5044780951" description="Anosmin-1" evidence="2">
    <location>
        <begin position="25"/>
        <end position="469"/>
    </location>
</feature>
<dbReference type="EMBL" id="JBEDNZ010000011">
    <property type="protein sequence ID" value="KAL0832239.1"/>
    <property type="molecule type" value="Genomic_DNA"/>
</dbReference>
<dbReference type="InterPro" id="IPR036116">
    <property type="entry name" value="FN3_sf"/>
</dbReference>
<feature type="domain" description="Fibronectin type-III" evidence="3">
    <location>
        <begin position="233"/>
        <end position="339"/>
    </location>
</feature>
<evidence type="ECO:0000313" key="5">
    <source>
        <dbReference type="EMBL" id="KAL0832239.1"/>
    </source>
</evidence>
<dbReference type="CDD" id="cd00199">
    <property type="entry name" value="WAP"/>
    <property type="match status" value="1"/>
</dbReference>
<dbReference type="Proteomes" id="UP001549921">
    <property type="component" value="Unassembled WGS sequence"/>
</dbReference>
<accession>A0ABD0T2J8</accession>
<dbReference type="CDD" id="cd00063">
    <property type="entry name" value="FN3"/>
    <property type="match status" value="2"/>
</dbReference>
<dbReference type="PROSITE" id="PS51390">
    <property type="entry name" value="WAP"/>
    <property type="match status" value="1"/>
</dbReference>
<feature type="region of interest" description="Disordered" evidence="1">
    <location>
        <begin position="211"/>
        <end position="241"/>
    </location>
</feature>
<dbReference type="SMART" id="SM00060">
    <property type="entry name" value="FN3"/>
    <property type="match status" value="2"/>
</dbReference>
<dbReference type="Gene3D" id="4.10.75.10">
    <property type="entry name" value="Elafin-like"/>
    <property type="match status" value="1"/>
</dbReference>
<dbReference type="InterPro" id="IPR042447">
    <property type="entry name" value="Anosmin-1"/>
</dbReference>
<feature type="signal peptide" evidence="2">
    <location>
        <begin position="1"/>
        <end position="24"/>
    </location>
</feature>
<dbReference type="FunFam" id="4.10.75.10:FF:000001">
    <property type="entry name" value="Anosmin 1"/>
    <property type="match status" value="1"/>
</dbReference>
<protein>
    <recommendedName>
        <fullName evidence="7">Anosmin-1</fullName>
    </recommendedName>
</protein>
<evidence type="ECO:0008006" key="7">
    <source>
        <dbReference type="Google" id="ProtNLM"/>
    </source>
</evidence>
<comment type="caution">
    <text evidence="5">The sequence shown here is derived from an EMBL/GenBank/DDBJ whole genome shotgun (WGS) entry which is preliminary data.</text>
</comment>
<dbReference type="PANTHER" id="PTHR14131:SF5">
    <property type="entry name" value="ANOSMIN-1"/>
    <property type="match status" value="1"/>
</dbReference>
<dbReference type="Pfam" id="PF00041">
    <property type="entry name" value="fn3"/>
    <property type="match status" value="1"/>
</dbReference>
<dbReference type="PANTHER" id="PTHR14131">
    <property type="entry name" value="ANOSMIN"/>
    <property type="match status" value="1"/>
</dbReference>
<name>A0ABD0T2J8_LOXSC</name>
<dbReference type="Gene3D" id="2.60.40.10">
    <property type="entry name" value="Immunoglobulins"/>
    <property type="match status" value="2"/>
</dbReference>
<dbReference type="InterPro" id="IPR008197">
    <property type="entry name" value="WAP_dom"/>
</dbReference>
<dbReference type="SUPFAM" id="SSF57256">
    <property type="entry name" value="Elafin-like"/>
    <property type="match status" value="1"/>
</dbReference>
<dbReference type="Pfam" id="PF00095">
    <property type="entry name" value="WAP"/>
    <property type="match status" value="1"/>
</dbReference>
<evidence type="ECO:0000259" key="3">
    <source>
        <dbReference type="PROSITE" id="PS50853"/>
    </source>
</evidence>
<proteinExistence type="predicted"/>
<evidence type="ECO:0000259" key="4">
    <source>
        <dbReference type="PROSITE" id="PS51390"/>
    </source>
</evidence>
<keyword evidence="2" id="KW-0732">Signal</keyword>
<sequence length="469" mass="53461">MKLKMHTRILLVLTVVCLVPVVLSRVRRLSKHQNNSLSKARCDLVCFEASKESRAQCRSQCRSQEQKPGTCPIQDTPKWAAACVEACNADSQCDGTQRCCHHGCGSTCSEPLDLQVLPGLPALPIVDKVKEKKRAVLVQWSDGVGDAARAVPGRTLYILEEQHHVGPKYEEARLGEWNMLLRTNKTKTSLKNLLKPGRWYRFRVAAVSASGTRGFSGPSAPFTPRKGPRNPPPPKKLKVRPVKAENGTVTVRLEWKEPNSDLPVIRYKVYWSRRVKGLAGPLDSVFVKHQIVPKDQNYYDITDLLPNSMYFLQVQTVSQYGQTKLRSNKASIFYNTTNVHENQRIDAPQQLVKKDKGRIKGLKLQKIVWYNHKLKANISWEALPKTTEQPRRYFVRWQTLKCNQPKKDLSAVTEHNSFEVYELNYRCSYKINVNRSWKNKKADSELVVNVPGCEYFKQKINATSLNCDT</sequence>
<dbReference type="SUPFAM" id="SSF49265">
    <property type="entry name" value="Fibronectin type III"/>
    <property type="match status" value="1"/>
</dbReference>
<dbReference type="PRINTS" id="PR00003">
    <property type="entry name" value="4DISULPHCORE"/>
</dbReference>
<gene>
    <name evidence="5" type="ORF">ABMA28_001689</name>
</gene>
<dbReference type="InterPro" id="IPR003961">
    <property type="entry name" value="FN3_dom"/>
</dbReference>
<reference evidence="5 6" key="1">
    <citation type="submission" date="2024-06" db="EMBL/GenBank/DDBJ databases">
        <title>A chromosome-level genome assembly of beet webworm, Loxostege sticticalis.</title>
        <authorList>
            <person name="Zhang Y."/>
        </authorList>
    </citation>
    <scope>NUCLEOTIDE SEQUENCE [LARGE SCALE GENOMIC DNA]</scope>
    <source>
        <strain evidence="5">AQ028</strain>
        <tissue evidence="5">Male pupae</tissue>
    </source>
</reference>
<evidence type="ECO:0000256" key="2">
    <source>
        <dbReference type="SAM" id="SignalP"/>
    </source>
</evidence>
<evidence type="ECO:0000256" key="1">
    <source>
        <dbReference type="SAM" id="MobiDB-lite"/>
    </source>
</evidence>
<dbReference type="PROSITE" id="PS50853">
    <property type="entry name" value="FN3"/>
    <property type="match status" value="2"/>
</dbReference>
<feature type="domain" description="Fibronectin type-III" evidence="3">
    <location>
        <begin position="120"/>
        <end position="229"/>
    </location>
</feature>
<organism evidence="5 6">
    <name type="scientific">Loxostege sticticalis</name>
    <name type="common">Beet webworm moth</name>
    <dbReference type="NCBI Taxonomy" id="481309"/>
    <lineage>
        <taxon>Eukaryota</taxon>
        <taxon>Metazoa</taxon>
        <taxon>Ecdysozoa</taxon>
        <taxon>Arthropoda</taxon>
        <taxon>Hexapoda</taxon>
        <taxon>Insecta</taxon>
        <taxon>Pterygota</taxon>
        <taxon>Neoptera</taxon>
        <taxon>Endopterygota</taxon>
        <taxon>Lepidoptera</taxon>
        <taxon>Glossata</taxon>
        <taxon>Ditrysia</taxon>
        <taxon>Pyraloidea</taxon>
        <taxon>Crambidae</taxon>
        <taxon>Pyraustinae</taxon>
        <taxon>Loxostege</taxon>
    </lineage>
</organism>
<evidence type="ECO:0000313" key="6">
    <source>
        <dbReference type="Proteomes" id="UP001549921"/>
    </source>
</evidence>
<feature type="domain" description="WAP" evidence="4">
    <location>
        <begin position="64"/>
        <end position="112"/>
    </location>
</feature>
<dbReference type="InterPro" id="IPR036645">
    <property type="entry name" value="Elafin-like_sf"/>
</dbReference>
<dbReference type="AlphaFoldDB" id="A0ABD0T2J8"/>
<dbReference type="InterPro" id="IPR013783">
    <property type="entry name" value="Ig-like_fold"/>
</dbReference>